<evidence type="ECO:0000313" key="2">
    <source>
        <dbReference type="Proteomes" id="UP001549251"/>
    </source>
</evidence>
<keyword evidence="2" id="KW-1185">Reference proteome</keyword>
<dbReference type="EMBL" id="JBEPSD010000001">
    <property type="protein sequence ID" value="MET4569201.1"/>
    <property type="molecule type" value="Genomic_DNA"/>
</dbReference>
<dbReference type="RefSeq" id="WP_354548314.1">
    <property type="nucleotide sequence ID" value="NZ_JBEPSD010000001.1"/>
</dbReference>
<reference evidence="1 2" key="1">
    <citation type="submission" date="2024-06" db="EMBL/GenBank/DDBJ databases">
        <title>Sorghum-associated microbial communities from plants grown in Nebraska, USA.</title>
        <authorList>
            <person name="Schachtman D."/>
        </authorList>
    </citation>
    <scope>NUCLEOTIDE SEQUENCE [LARGE SCALE GENOMIC DNA]</scope>
    <source>
        <strain evidence="1 2">1757</strain>
    </source>
</reference>
<name>A0ABV2PVY0_9GAMM</name>
<gene>
    <name evidence="1" type="ORF">ABIE04_001528</name>
</gene>
<dbReference type="Pfam" id="PF04957">
    <property type="entry name" value="RMF"/>
    <property type="match status" value="1"/>
</dbReference>
<proteinExistence type="predicted"/>
<evidence type="ECO:0000313" key="1">
    <source>
        <dbReference type="EMBL" id="MET4569201.1"/>
    </source>
</evidence>
<sequence length="64" mass="7280">MVKESGMQYPLQAWIEGHYARDCGEPREKCPYEHGSTMALAWHRGWCNREQLDAAKGQQAEAGD</sequence>
<accession>A0ABV2PVY0</accession>
<comment type="caution">
    <text evidence="1">The sequence shown here is derived from an EMBL/GenBank/DDBJ whole genome shotgun (WGS) entry which is preliminary data.</text>
</comment>
<organism evidence="1 2">
    <name type="scientific">Rhodanobacter soli</name>
    <dbReference type="NCBI Taxonomy" id="590609"/>
    <lineage>
        <taxon>Bacteria</taxon>
        <taxon>Pseudomonadati</taxon>
        <taxon>Pseudomonadota</taxon>
        <taxon>Gammaproteobacteria</taxon>
        <taxon>Lysobacterales</taxon>
        <taxon>Rhodanobacteraceae</taxon>
        <taxon>Rhodanobacter</taxon>
    </lineage>
</organism>
<protein>
    <submittedName>
        <fullName evidence="1">Ribosome modulation factor</fullName>
    </submittedName>
</protein>
<dbReference type="Proteomes" id="UP001549251">
    <property type="component" value="Unassembled WGS sequence"/>
</dbReference>
<dbReference type="InterPro" id="IPR007040">
    <property type="entry name" value="Ribosome_modulation_factor"/>
</dbReference>